<feature type="compositionally biased region" description="Polar residues" evidence="1">
    <location>
        <begin position="457"/>
        <end position="468"/>
    </location>
</feature>
<dbReference type="Proteomes" id="UP001164746">
    <property type="component" value="Chromosome 17"/>
</dbReference>
<feature type="compositionally biased region" description="Acidic residues" evidence="1">
    <location>
        <begin position="446"/>
        <end position="456"/>
    </location>
</feature>
<dbReference type="PANTHER" id="PTHR46738:SF1">
    <property type="entry name" value="UBIQUITIN-ASSOCIATED DOMAIN-CONTAINING PROTEIN 1"/>
    <property type="match status" value="1"/>
</dbReference>
<feature type="domain" description="UBA" evidence="3">
    <location>
        <begin position="402"/>
        <end position="442"/>
    </location>
</feature>
<evidence type="ECO:0000313" key="4">
    <source>
        <dbReference type="EMBL" id="WAR30502.1"/>
    </source>
</evidence>
<proteinExistence type="predicted"/>
<accession>A0ABY7G7V6</accession>
<evidence type="ECO:0000259" key="3">
    <source>
        <dbReference type="PROSITE" id="PS50030"/>
    </source>
</evidence>
<reference evidence="4" key="1">
    <citation type="submission" date="2022-11" db="EMBL/GenBank/DDBJ databases">
        <title>Centuries of genome instability and evolution in soft-shell clam transmissible cancer (bioRxiv).</title>
        <authorList>
            <person name="Hart S.F.M."/>
            <person name="Yonemitsu M.A."/>
            <person name="Giersch R.M."/>
            <person name="Beal B.F."/>
            <person name="Arriagada G."/>
            <person name="Davis B.W."/>
            <person name="Ostrander E.A."/>
            <person name="Goff S.P."/>
            <person name="Metzger M.J."/>
        </authorList>
    </citation>
    <scope>NUCLEOTIDE SEQUENCE</scope>
    <source>
        <strain evidence="4">MELC-2E11</strain>
        <tissue evidence="4">Siphon/mantle</tissue>
    </source>
</reference>
<name>A0ABY7G7V6_MYAAR</name>
<dbReference type="Pfam" id="PF00627">
    <property type="entry name" value="UBA"/>
    <property type="match status" value="1"/>
</dbReference>
<keyword evidence="2" id="KW-0812">Transmembrane</keyword>
<evidence type="ECO:0000256" key="2">
    <source>
        <dbReference type="SAM" id="Phobius"/>
    </source>
</evidence>
<dbReference type="SUPFAM" id="SSF46934">
    <property type="entry name" value="UBA-like"/>
    <property type="match status" value="2"/>
</dbReference>
<dbReference type="PROSITE" id="PS50030">
    <property type="entry name" value="UBA"/>
    <property type="match status" value="2"/>
</dbReference>
<feature type="region of interest" description="Disordered" evidence="1">
    <location>
        <begin position="445"/>
        <end position="513"/>
    </location>
</feature>
<feature type="region of interest" description="Disordered" evidence="1">
    <location>
        <begin position="648"/>
        <end position="678"/>
    </location>
</feature>
<dbReference type="SMART" id="SM00165">
    <property type="entry name" value="UBA"/>
    <property type="match status" value="2"/>
</dbReference>
<dbReference type="InterPro" id="IPR041926">
    <property type="entry name" value="UBA1_UBAC1"/>
</dbReference>
<dbReference type="InterPro" id="IPR009060">
    <property type="entry name" value="UBA-like_sf"/>
</dbReference>
<protein>
    <submittedName>
        <fullName evidence="4">UBAC1-like protein</fullName>
    </submittedName>
</protein>
<organism evidence="4 5">
    <name type="scientific">Mya arenaria</name>
    <name type="common">Soft-shell clam</name>
    <dbReference type="NCBI Taxonomy" id="6604"/>
    <lineage>
        <taxon>Eukaryota</taxon>
        <taxon>Metazoa</taxon>
        <taxon>Spiralia</taxon>
        <taxon>Lophotrochozoa</taxon>
        <taxon>Mollusca</taxon>
        <taxon>Bivalvia</taxon>
        <taxon>Autobranchia</taxon>
        <taxon>Heteroconchia</taxon>
        <taxon>Euheterodonta</taxon>
        <taxon>Imparidentia</taxon>
        <taxon>Neoheterodontei</taxon>
        <taxon>Myida</taxon>
        <taxon>Myoidea</taxon>
        <taxon>Myidae</taxon>
        <taxon>Mya</taxon>
    </lineage>
</organism>
<dbReference type="Gene3D" id="1.10.260.100">
    <property type="match status" value="1"/>
</dbReference>
<evidence type="ECO:0000313" key="5">
    <source>
        <dbReference type="Proteomes" id="UP001164746"/>
    </source>
</evidence>
<dbReference type="Pfam" id="PF22562">
    <property type="entry name" value="UBA_7"/>
    <property type="match status" value="1"/>
</dbReference>
<dbReference type="EMBL" id="CP111028">
    <property type="protein sequence ID" value="WAR30502.1"/>
    <property type="molecule type" value="Genomic_DNA"/>
</dbReference>
<feature type="domain" description="UBA" evidence="3">
    <location>
        <begin position="534"/>
        <end position="574"/>
    </location>
</feature>
<gene>
    <name evidence="4" type="ORF">MAR_033044</name>
</gene>
<keyword evidence="2" id="KW-1133">Transmembrane helix</keyword>
<dbReference type="InterPro" id="IPR052476">
    <property type="entry name" value="UBAC1"/>
</dbReference>
<sequence>MECSRSRTDYFGFLSLERWTACMAFEDSIPPCKIWTNSEVVIKKIIRTAGVHDVVHSSNFVLGRRLLDTLIGDLFEVGKVGSCIRFEEYKKELFRDKPKGLPVNGAVTVKQLVGILSSARRMRVAMAYGSVCELLRKCDIDVESVITDGLVQMELVHFPALDAYDRNRNAIMSWSLRSGLWKIIGGGKDASQFRGSPGVLTMLVVAELERLNIVFVSKLKKLPSSFPWIEQCAKKLQCLKLEDDGIVLVLSFLSCVALLMNGWYVAYANLERLMREMPVNQCRLRDMEIQSKLLLANFNKYKLFRLHHTISFRLPAVDKNVSINAEVDKIDEDKEAADVLEEGEISMISEDVDVMKAEEAELRKILISLIDVSQKLLCLNPEASKIFQQAEEILNEGSPPERVDEDSVRQLTDMGFSASRARKALSVNKMSVMSAMEWLLQHSEDSDIDSPAEDQGESPSTNIRSLQTCPELGAEGGSQVDRVSEDENSTESRVSEGRAHTESGLLEGGAHTESPCKVSNILQSLRAYRKREFKPNQKTLQSLVEMGFEETDCINALRSTRNDGDAACEMLINNKKPAPEEVDEGMDRESPLFRAIMSNPAVQLGLNNPRCLLAFIQMLEHPHTANQWLSDPETAPLLVHISRIYHAEKHSKQQQQHEEMPQRKSEAEETVQQKKKDSNKSSYLYLFKGIKDISVNEVIERVVDAMLER</sequence>
<keyword evidence="5" id="KW-1185">Reference proteome</keyword>
<dbReference type="Gene3D" id="1.10.8.10">
    <property type="entry name" value="DNA helicase RuvA subunit, C-terminal domain"/>
    <property type="match status" value="2"/>
</dbReference>
<dbReference type="InterPro" id="IPR015940">
    <property type="entry name" value="UBA"/>
</dbReference>
<dbReference type="CDD" id="cd14303">
    <property type="entry name" value="UBA1_KPC2"/>
    <property type="match status" value="1"/>
</dbReference>
<feature type="transmembrane region" description="Helical" evidence="2">
    <location>
        <begin position="245"/>
        <end position="267"/>
    </location>
</feature>
<dbReference type="PANTHER" id="PTHR46738">
    <property type="entry name" value="UBIQUITIN-ASSOCIATED DOMAIN-CONTAINING PROTEIN 1"/>
    <property type="match status" value="1"/>
</dbReference>
<keyword evidence="2" id="KW-0472">Membrane</keyword>
<evidence type="ECO:0000256" key="1">
    <source>
        <dbReference type="SAM" id="MobiDB-lite"/>
    </source>
</evidence>